<evidence type="ECO:0000313" key="2">
    <source>
        <dbReference type="EMBL" id="OIN59516.1"/>
    </source>
</evidence>
<dbReference type="Pfam" id="PF18939">
    <property type="entry name" value="DUF5686"/>
    <property type="match status" value="1"/>
</dbReference>
<sequence>MLSCILLSVACGQSNPLPASFTITGIITDAHTGEPIPFASVMLADRRTGVVANEQGHYLLQAKSLSDTIIASSLGYHLYHQAINRKRPFQTIDIQLQVSGTALQEIIVKAGENPAFRILRNIRNNRHLNDRNRLAAYECDNYIKTQLALSDRQKKHAKSRLFKRIEAAMSSDSLIGDDGQRLLPFFVSESVSRYYHRSNPQSSRDHMLKTRIKGVAVDDGEFSSQLLGSTNLLSQNFYNTYIPILGKDFASPIGENGKVWYTFFLADTVQIGDHICYEIQFDPKRKEDLAFTGKAWIDTTTYALCQIEAHVGNEANLNYVQAITIEQELEPVNDSISAGHAGWLPVVIRLSASIAGVSKQVSGLQAAVVLRSSNYIINKPRPLYFYQQPLEPSDTVATANDTYWQIARKNLAGADSLSEVDVKAREMIDKLRDVPVIKTAENIGQVLLTGYYRLGGIDIGPYPYMLAVNRMEGLRMRIGLRTNDQFSRNWIIKGYLAYGTLDRQIKYTAELSYLFSRQRWTVAGIRLTKDIERLGFNAESTGRNHLVYAFNRFGRLGGAYQNTQDELFMRTEPVRGILLTATLGSRIFNPLFPFRYRLQPTLGDLSPLESTIYDSYWTFEARLARKEKYLINGNERVTLGTKRAPVLTFRYTRSLQYFGGDFHYDRFTLHAQQSLRLGASGRFSYLLSTGFTPSHLPVPLLFAHVGNPALIYSGLAFNRLQFFEFASDRFIAAHVQHRFEGLLFNSLPGIRRLNWRFIVNADVLWGSRSSENQQFDTQDPLPDGKTPTRFGMPDGAKPYVEVGYGIENIFKFFQIQAIHRLTYNDNTMVSPFALKVAATISF</sequence>
<accession>A0A1S2VMW9</accession>
<reference evidence="2 3" key="1">
    <citation type="submission" date="2016-10" db="EMBL/GenBank/DDBJ databases">
        <title>Arsenicibacter rosenii gen. nov., sp. nov., an efficient arsenic-methylating bacterium isolated from an arsenic-contaminated paddy soil.</title>
        <authorList>
            <person name="Huang K."/>
        </authorList>
    </citation>
    <scope>NUCLEOTIDE SEQUENCE [LARGE SCALE GENOMIC DNA]</scope>
    <source>
        <strain evidence="2 3">SM-1</strain>
    </source>
</reference>
<dbReference type="InterPro" id="IPR008969">
    <property type="entry name" value="CarboxyPept-like_regulatory"/>
</dbReference>
<evidence type="ECO:0008006" key="4">
    <source>
        <dbReference type="Google" id="ProtNLM"/>
    </source>
</evidence>
<dbReference type="Pfam" id="PF13715">
    <property type="entry name" value="CarbopepD_reg_2"/>
    <property type="match status" value="1"/>
</dbReference>
<proteinExistence type="predicted"/>
<dbReference type="SUPFAM" id="SSF49464">
    <property type="entry name" value="Carboxypeptidase regulatory domain-like"/>
    <property type="match status" value="1"/>
</dbReference>
<gene>
    <name evidence="2" type="ORF">BLX24_09495</name>
</gene>
<dbReference type="Proteomes" id="UP000181790">
    <property type="component" value="Unassembled WGS sequence"/>
</dbReference>
<evidence type="ECO:0000256" key="1">
    <source>
        <dbReference type="SAM" id="MobiDB-lite"/>
    </source>
</evidence>
<organism evidence="2 3">
    <name type="scientific">Arsenicibacter rosenii</name>
    <dbReference type="NCBI Taxonomy" id="1750698"/>
    <lineage>
        <taxon>Bacteria</taxon>
        <taxon>Pseudomonadati</taxon>
        <taxon>Bacteroidota</taxon>
        <taxon>Cytophagia</taxon>
        <taxon>Cytophagales</taxon>
        <taxon>Spirosomataceae</taxon>
        <taxon>Arsenicibacter</taxon>
    </lineage>
</organism>
<dbReference type="AlphaFoldDB" id="A0A1S2VMW9"/>
<name>A0A1S2VMW9_9BACT</name>
<comment type="caution">
    <text evidence="2">The sequence shown here is derived from an EMBL/GenBank/DDBJ whole genome shotgun (WGS) entry which is preliminary data.</text>
</comment>
<dbReference type="Gene3D" id="2.60.40.1120">
    <property type="entry name" value="Carboxypeptidase-like, regulatory domain"/>
    <property type="match status" value="1"/>
</dbReference>
<feature type="region of interest" description="Disordered" evidence="1">
    <location>
        <begin position="770"/>
        <end position="790"/>
    </location>
</feature>
<dbReference type="InterPro" id="IPR043741">
    <property type="entry name" value="DUF5686"/>
</dbReference>
<dbReference type="EMBL" id="MORL01000004">
    <property type="protein sequence ID" value="OIN59516.1"/>
    <property type="molecule type" value="Genomic_DNA"/>
</dbReference>
<keyword evidence="3" id="KW-1185">Reference proteome</keyword>
<protein>
    <recommendedName>
        <fullName evidence="4">Carboxypeptidase-like regulatory domain-containing protein</fullName>
    </recommendedName>
</protein>
<evidence type="ECO:0000313" key="3">
    <source>
        <dbReference type="Proteomes" id="UP000181790"/>
    </source>
</evidence>